<name>A0A1C5ABH1_9ACTN</name>
<proteinExistence type="predicted"/>
<evidence type="ECO:0000313" key="1">
    <source>
        <dbReference type="EMBL" id="SCF42592.1"/>
    </source>
</evidence>
<accession>A0A1C5ABH1</accession>
<gene>
    <name evidence="1" type="ORF">GA0070563_112100</name>
</gene>
<sequence length="149" mass="16458">MGGVATLEHGQQEYAWLLDAIRADPWLVGRMWVDAESTPDELDQPGTVWCVALVDDVPAAWCAATPDAGVLRAHSNYEHPRHRGRGLYAAAYAQRHRDVIRASALPAATHLFAQPIALHEADGWHCTGAEGAGEVDGNWWWELRRDPTD</sequence>
<dbReference type="AlphaFoldDB" id="A0A1C5ABH1"/>
<dbReference type="InterPro" id="IPR016181">
    <property type="entry name" value="Acyl_CoA_acyltransferase"/>
</dbReference>
<dbReference type="SUPFAM" id="SSF55729">
    <property type="entry name" value="Acyl-CoA N-acyltransferases (Nat)"/>
    <property type="match status" value="1"/>
</dbReference>
<organism evidence="1 2">
    <name type="scientific">Micromonospora carbonacea</name>
    <dbReference type="NCBI Taxonomy" id="47853"/>
    <lineage>
        <taxon>Bacteria</taxon>
        <taxon>Bacillati</taxon>
        <taxon>Actinomycetota</taxon>
        <taxon>Actinomycetes</taxon>
        <taxon>Micromonosporales</taxon>
        <taxon>Micromonosporaceae</taxon>
        <taxon>Micromonospora</taxon>
    </lineage>
</organism>
<evidence type="ECO:0000313" key="2">
    <source>
        <dbReference type="Proteomes" id="UP000183585"/>
    </source>
</evidence>
<dbReference type="Proteomes" id="UP000183585">
    <property type="component" value="Unassembled WGS sequence"/>
</dbReference>
<dbReference type="EMBL" id="FMCT01000012">
    <property type="protein sequence ID" value="SCF42592.1"/>
    <property type="molecule type" value="Genomic_DNA"/>
</dbReference>
<dbReference type="RefSeq" id="WP_074476892.1">
    <property type="nucleotide sequence ID" value="NZ_FMCT01000012.1"/>
</dbReference>
<evidence type="ECO:0008006" key="3">
    <source>
        <dbReference type="Google" id="ProtNLM"/>
    </source>
</evidence>
<keyword evidence="2" id="KW-1185">Reference proteome</keyword>
<reference evidence="2" key="1">
    <citation type="submission" date="2016-06" db="EMBL/GenBank/DDBJ databases">
        <authorList>
            <person name="Varghese N."/>
            <person name="Submissions Spin"/>
        </authorList>
    </citation>
    <scope>NUCLEOTIDE SEQUENCE [LARGE SCALE GENOMIC DNA]</scope>
    <source>
        <strain evidence="2">DSM 43168</strain>
    </source>
</reference>
<protein>
    <recommendedName>
        <fullName evidence="3">GNAT family N-acetyltransferase</fullName>
    </recommendedName>
</protein>